<accession>A0A378WMJ9</accession>
<evidence type="ECO:0000313" key="2">
    <source>
        <dbReference type="EMBL" id="SUA42459.1"/>
    </source>
</evidence>
<feature type="region of interest" description="Disordered" evidence="1">
    <location>
        <begin position="144"/>
        <end position="169"/>
    </location>
</feature>
<dbReference type="AlphaFoldDB" id="A0A378WMJ9"/>
<organism evidence="2 3">
    <name type="scientific">Nocardia africana</name>
    <dbReference type="NCBI Taxonomy" id="134964"/>
    <lineage>
        <taxon>Bacteria</taxon>
        <taxon>Bacillati</taxon>
        <taxon>Actinomycetota</taxon>
        <taxon>Actinomycetes</taxon>
        <taxon>Mycobacteriales</taxon>
        <taxon>Nocardiaceae</taxon>
        <taxon>Nocardia</taxon>
    </lineage>
</organism>
<feature type="region of interest" description="Disordered" evidence="1">
    <location>
        <begin position="1"/>
        <end position="81"/>
    </location>
</feature>
<dbReference type="EMBL" id="UGRU01000001">
    <property type="protein sequence ID" value="SUA42459.1"/>
    <property type="molecule type" value="Genomic_DNA"/>
</dbReference>
<feature type="compositionally biased region" description="Basic and acidic residues" evidence="1">
    <location>
        <begin position="39"/>
        <end position="55"/>
    </location>
</feature>
<evidence type="ECO:0000313" key="3">
    <source>
        <dbReference type="Proteomes" id="UP000255082"/>
    </source>
</evidence>
<feature type="compositionally biased region" description="Basic residues" evidence="1">
    <location>
        <begin position="151"/>
        <end position="169"/>
    </location>
</feature>
<evidence type="ECO:0000256" key="1">
    <source>
        <dbReference type="SAM" id="MobiDB-lite"/>
    </source>
</evidence>
<reference evidence="2 3" key="1">
    <citation type="submission" date="2018-06" db="EMBL/GenBank/DDBJ databases">
        <authorList>
            <consortium name="Pathogen Informatics"/>
            <person name="Doyle S."/>
        </authorList>
    </citation>
    <scope>NUCLEOTIDE SEQUENCE [LARGE SCALE GENOMIC DNA]</scope>
    <source>
        <strain evidence="2 3">NCTC13184</strain>
    </source>
</reference>
<gene>
    <name evidence="2" type="ORF">NCTC13184_01814</name>
</gene>
<dbReference type="Proteomes" id="UP000255082">
    <property type="component" value="Unassembled WGS sequence"/>
</dbReference>
<protein>
    <submittedName>
        <fullName evidence="2">Uncharacterized protein</fullName>
    </submittedName>
</protein>
<name>A0A378WMJ9_9NOCA</name>
<proteinExistence type="predicted"/>
<sequence length="241" mass="28154">MSSAGHRFSVRCPTASTAQESSRTRPLRLRIRRLPASPRRPDLHVHRNPSSDRARMQGRTAHMQGRTVRHRTVSEQLVSDSRPRIRRAPPRTTHRQRPEIRRRQVDPIPRHRVQTGHSRLRGHCHRIPGVGRPGKLRLTELPARATGCGPRNRRDRTRPGRVRRAPRRPARVLRGEYRLRRIGPVNRMGRGRIRPRRRRLLPARLRRGRRSRHLRLVPGARTSNRRCALLRPTKPGSLPKR</sequence>